<dbReference type="PANTHER" id="PTHR36118">
    <property type="entry name" value="ION-TRANSLOCATING OXIDOREDUCTASE COMPLEX SUBUNIT G"/>
    <property type="match status" value="1"/>
</dbReference>
<evidence type="ECO:0000259" key="7">
    <source>
        <dbReference type="SMART" id="SM00900"/>
    </source>
</evidence>
<evidence type="ECO:0000313" key="9">
    <source>
        <dbReference type="Proteomes" id="UP000256899"/>
    </source>
</evidence>
<comment type="subunit">
    <text evidence="6">The complex is composed of six subunits: RnfA, RnfB, RnfC, RnfD, RnfE and RnfG.</text>
</comment>
<dbReference type="Pfam" id="PF04205">
    <property type="entry name" value="FMN_bind"/>
    <property type="match status" value="1"/>
</dbReference>
<name>A0A3E0TIV3_9GAMM</name>
<keyword evidence="6" id="KW-0997">Cell inner membrane</keyword>
<sequence length="210" mass="23286">MKIAITKNAKILALFAVACTAVVSLTFELTKNRIKQQEQKQLLSTLHAVVPDDIHDNDMSQRCVRINDPLLGSSDDQLAYLATHNDQPIAAAITSVAPDGYSGKIFLMVAMHVDGKLGAVRVLKHQETPGLGDKVEERKSDWIFSFNNRSKEELESSRWAVEKDGGMIDQFTGATITPRAVVKAVKKTANYFEQHKDTLFQQANACEVEQ</sequence>
<keyword evidence="5 6" id="KW-0249">Electron transport</keyword>
<comment type="function">
    <text evidence="6">Part of a membrane-bound complex that couples electron transfer with translocation of ions across the membrane.</text>
</comment>
<dbReference type="InterPro" id="IPR010209">
    <property type="entry name" value="Ion_transpt_RnfG/RsxG"/>
</dbReference>
<gene>
    <name evidence="8" type="primary">rsxG</name>
    <name evidence="6" type="synonym">rnfG</name>
    <name evidence="8" type="ORF">DXX94_19045</name>
</gene>
<feature type="domain" description="FMN-binding" evidence="7">
    <location>
        <begin position="100"/>
        <end position="192"/>
    </location>
</feature>
<comment type="subcellular location">
    <subcellularLocation>
        <location evidence="6">Cell inner membrane</location>
        <topology evidence="6">Single-pass membrane protein</topology>
    </subcellularLocation>
</comment>
<reference evidence="9" key="1">
    <citation type="submission" date="2018-08" db="EMBL/GenBank/DDBJ databases">
        <title>Thalassotalea euphylliae genome.</title>
        <authorList>
            <person name="Summers S."/>
            <person name="Rice S.A."/>
            <person name="Freckelton M.L."/>
            <person name="Nedved B.T."/>
            <person name="Hadfield M.G."/>
        </authorList>
    </citation>
    <scope>NUCLEOTIDE SEQUENCE [LARGE SCALE GENOMIC DNA]</scope>
    <source>
        <strain evidence="9">H3</strain>
    </source>
</reference>
<dbReference type="GO" id="GO:0010181">
    <property type="term" value="F:FMN binding"/>
    <property type="evidence" value="ECO:0007669"/>
    <property type="project" value="InterPro"/>
</dbReference>
<keyword evidence="3 6" id="KW-0285">Flavoprotein</keyword>
<keyword evidence="2 6" id="KW-0597">Phosphoprotein</keyword>
<feature type="modified residue" description="FMN phosphoryl threonine" evidence="6">
    <location>
        <position position="175"/>
    </location>
</feature>
<evidence type="ECO:0000256" key="4">
    <source>
        <dbReference type="ARBA" id="ARBA00022643"/>
    </source>
</evidence>
<evidence type="ECO:0000256" key="6">
    <source>
        <dbReference type="HAMAP-Rule" id="MF_00479"/>
    </source>
</evidence>
<dbReference type="GO" id="GO:0009055">
    <property type="term" value="F:electron transfer activity"/>
    <property type="evidence" value="ECO:0007669"/>
    <property type="project" value="InterPro"/>
</dbReference>
<organism evidence="8 9">
    <name type="scientific">Thalassotalea euphylliae</name>
    <dbReference type="NCBI Taxonomy" id="1655234"/>
    <lineage>
        <taxon>Bacteria</taxon>
        <taxon>Pseudomonadati</taxon>
        <taxon>Pseudomonadota</taxon>
        <taxon>Gammaproteobacteria</taxon>
        <taxon>Alteromonadales</taxon>
        <taxon>Colwelliaceae</taxon>
        <taxon>Thalassotalea</taxon>
    </lineage>
</organism>
<evidence type="ECO:0000256" key="1">
    <source>
        <dbReference type="ARBA" id="ARBA00022448"/>
    </source>
</evidence>
<evidence type="ECO:0000256" key="3">
    <source>
        <dbReference type="ARBA" id="ARBA00022630"/>
    </source>
</evidence>
<dbReference type="SMART" id="SM00900">
    <property type="entry name" value="FMN_bind"/>
    <property type="match status" value="1"/>
</dbReference>
<keyword evidence="6" id="KW-1003">Cell membrane</keyword>
<comment type="cofactor">
    <cofactor evidence="6">
        <name>FMN</name>
        <dbReference type="ChEBI" id="CHEBI:58210"/>
    </cofactor>
</comment>
<dbReference type="NCBIfam" id="TIGR01947">
    <property type="entry name" value="rnfG"/>
    <property type="match status" value="1"/>
</dbReference>
<accession>A0A3E0TIV3</accession>
<dbReference type="RefSeq" id="WP_116018795.1">
    <property type="nucleotide sequence ID" value="NZ_QUOT01000002.1"/>
</dbReference>
<comment type="caution">
    <text evidence="8">The sequence shown here is derived from an EMBL/GenBank/DDBJ whole genome shotgun (WGS) entry which is preliminary data.</text>
</comment>
<evidence type="ECO:0000256" key="5">
    <source>
        <dbReference type="ARBA" id="ARBA00022982"/>
    </source>
</evidence>
<evidence type="ECO:0000256" key="2">
    <source>
        <dbReference type="ARBA" id="ARBA00022553"/>
    </source>
</evidence>
<dbReference type="NCBIfam" id="NF002519">
    <property type="entry name" value="PRK01908.1"/>
    <property type="match status" value="1"/>
</dbReference>
<evidence type="ECO:0000313" key="8">
    <source>
        <dbReference type="EMBL" id="REL24438.1"/>
    </source>
</evidence>
<dbReference type="GO" id="GO:0022900">
    <property type="term" value="P:electron transport chain"/>
    <property type="evidence" value="ECO:0007669"/>
    <property type="project" value="UniProtKB-UniRule"/>
</dbReference>
<protein>
    <recommendedName>
        <fullName evidence="6">Ion-translocating oxidoreductase complex subunit G</fullName>
        <ecNumber evidence="6">7.-.-.-</ecNumber>
    </recommendedName>
    <alternativeName>
        <fullName evidence="6">Rnf electron transport complex subunit G</fullName>
    </alternativeName>
</protein>
<dbReference type="PANTHER" id="PTHR36118:SF1">
    <property type="entry name" value="ION-TRANSLOCATING OXIDOREDUCTASE COMPLEX SUBUNIT G"/>
    <property type="match status" value="1"/>
</dbReference>
<dbReference type="GO" id="GO:0005886">
    <property type="term" value="C:plasma membrane"/>
    <property type="evidence" value="ECO:0007669"/>
    <property type="project" value="UniProtKB-SubCell"/>
</dbReference>
<keyword evidence="6" id="KW-1133">Transmembrane helix</keyword>
<keyword evidence="4 6" id="KW-0288">FMN</keyword>
<dbReference type="PIRSF" id="PIRSF006091">
    <property type="entry name" value="E_trnsport_RnfG"/>
    <property type="match status" value="1"/>
</dbReference>
<keyword evidence="9" id="KW-1185">Reference proteome</keyword>
<keyword evidence="6" id="KW-1278">Translocase</keyword>
<dbReference type="EMBL" id="QUOT01000002">
    <property type="protein sequence ID" value="REL24438.1"/>
    <property type="molecule type" value="Genomic_DNA"/>
</dbReference>
<dbReference type="EC" id="7.-.-.-" evidence="6"/>
<dbReference type="AlphaFoldDB" id="A0A3E0TIV3"/>
<keyword evidence="6" id="KW-0812">Transmembrane</keyword>
<proteinExistence type="inferred from homology"/>
<keyword evidence="1 6" id="KW-0813">Transport</keyword>
<comment type="similarity">
    <text evidence="6">Belongs to the RnfG family.</text>
</comment>
<keyword evidence="6" id="KW-0472">Membrane</keyword>
<dbReference type="Proteomes" id="UP000256899">
    <property type="component" value="Unassembled WGS sequence"/>
</dbReference>
<dbReference type="HAMAP" id="MF_00479">
    <property type="entry name" value="RsxG_RnfG"/>
    <property type="match status" value="1"/>
</dbReference>
<dbReference type="InterPro" id="IPR007329">
    <property type="entry name" value="FMN-bd"/>
</dbReference>